<evidence type="ECO:0000256" key="2">
    <source>
        <dbReference type="ARBA" id="ARBA00022840"/>
    </source>
</evidence>
<dbReference type="SMART" id="SM00421">
    <property type="entry name" value="HTH_LUXR"/>
    <property type="match status" value="1"/>
</dbReference>
<organism evidence="5 6">
    <name type="scientific">Sphaerisporangium corydalis</name>
    <dbReference type="NCBI Taxonomy" id="1441875"/>
    <lineage>
        <taxon>Bacteria</taxon>
        <taxon>Bacillati</taxon>
        <taxon>Actinomycetota</taxon>
        <taxon>Actinomycetes</taxon>
        <taxon>Streptosporangiales</taxon>
        <taxon>Streptosporangiaceae</taxon>
        <taxon>Sphaerisporangium</taxon>
    </lineage>
</organism>
<protein>
    <submittedName>
        <fullName evidence="5">AAA family ATPase</fullName>
    </submittedName>
</protein>
<dbReference type="Gene3D" id="1.10.10.10">
    <property type="entry name" value="Winged helix-like DNA-binding domain superfamily/Winged helix DNA-binding domain"/>
    <property type="match status" value="1"/>
</dbReference>
<keyword evidence="1" id="KW-0547">Nucleotide-binding</keyword>
<dbReference type="PANTHER" id="PTHR16305">
    <property type="entry name" value="TESTICULAR SOLUBLE ADENYLYL CYCLASE"/>
    <property type="match status" value="1"/>
</dbReference>
<dbReference type="InterPro" id="IPR016032">
    <property type="entry name" value="Sig_transdc_resp-reg_C-effctor"/>
</dbReference>
<dbReference type="SUPFAM" id="SSF46894">
    <property type="entry name" value="C-terminal effector domain of the bipartite response regulators"/>
    <property type="match status" value="1"/>
</dbReference>
<dbReference type="PANTHER" id="PTHR16305:SF35">
    <property type="entry name" value="TRANSCRIPTIONAL ACTIVATOR DOMAIN"/>
    <property type="match status" value="1"/>
</dbReference>
<evidence type="ECO:0000259" key="4">
    <source>
        <dbReference type="PROSITE" id="PS50043"/>
    </source>
</evidence>
<dbReference type="PRINTS" id="PR00038">
    <property type="entry name" value="HTHLUXR"/>
</dbReference>
<keyword evidence="2" id="KW-0067">ATP-binding</keyword>
<name>A0ABV9E5Z3_9ACTN</name>
<dbReference type="Pfam" id="PF13191">
    <property type="entry name" value="AAA_16"/>
    <property type="match status" value="1"/>
</dbReference>
<dbReference type="InterPro" id="IPR000792">
    <property type="entry name" value="Tscrpt_reg_LuxR_C"/>
</dbReference>
<dbReference type="Proteomes" id="UP001595891">
    <property type="component" value="Unassembled WGS sequence"/>
</dbReference>
<dbReference type="Gene3D" id="3.40.50.300">
    <property type="entry name" value="P-loop containing nucleotide triphosphate hydrolases"/>
    <property type="match status" value="1"/>
</dbReference>
<dbReference type="Pfam" id="PF00196">
    <property type="entry name" value="GerE"/>
    <property type="match status" value="1"/>
</dbReference>
<dbReference type="InterPro" id="IPR027417">
    <property type="entry name" value="P-loop_NTPase"/>
</dbReference>
<dbReference type="SUPFAM" id="SSF52540">
    <property type="entry name" value="P-loop containing nucleoside triphosphate hydrolases"/>
    <property type="match status" value="1"/>
</dbReference>
<reference evidence="6" key="1">
    <citation type="journal article" date="2019" name="Int. J. Syst. Evol. Microbiol.">
        <title>The Global Catalogue of Microorganisms (GCM) 10K type strain sequencing project: providing services to taxonomists for standard genome sequencing and annotation.</title>
        <authorList>
            <consortium name="The Broad Institute Genomics Platform"/>
            <consortium name="The Broad Institute Genome Sequencing Center for Infectious Disease"/>
            <person name="Wu L."/>
            <person name="Ma J."/>
        </authorList>
    </citation>
    <scope>NUCLEOTIDE SEQUENCE [LARGE SCALE GENOMIC DNA]</scope>
    <source>
        <strain evidence="6">CCUG 49560</strain>
    </source>
</reference>
<feature type="compositionally biased region" description="Low complexity" evidence="3">
    <location>
        <begin position="563"/>
        <end position="575"/>
    </location>
</feature>
<evidence type="ECO:0000256" key="1">
    <source>
        <dbReference type="ARBA" id="ARBA00022741"/>
    </source>
</evidence>
<feature type="domain" description="HTH luxR-type" evidence="4">
    <location>
        <begin position="940"/>
        <end position="1005"/>
    </location>
</feature>
<dbReference type="InterPro" id="IPR041664">
    <property type="entry name" value="AAA_16"/>
</dbReference>
<dbReference type="PROSITE" id="PS50043">
    <property type="entry name" value="HTH_LUXR_2"/>
    <property type="match status" value="1"/>
</dbReference>
<evidence type="ECO:0000313" key="6">
    <source>
        <dbReference type="Proteomes" id="UP001595891"/>
    </source>
</evidence>
<evidence type="ECO:0000313" key="5">
    <source>
        <dbReference type="EMBL" id="MFC4584925.1"/>
    </source>
</evidence>
<comment type="caution">
    <text evidence="5">The sequence shown here is derived from an EMBL/GenBank/DDBJ whole genome shotgun (WGS) entry which is preliminary data.</text>
</comment>
<gene>
    <name evidence="5" type="ORF">ACFO8L_02490</name>
</gene>
<dbReference type="RefSeq" id="WP_262840962.1">
    <property type="nucleotide sequence ID" value="NZ_JANZYP010000003.1"/>
</dbReference>
<dbReference type="CDD" id="cd06170">
    <property type="entry name" value="LuxR_C_like"/>
    <property type="match status" value="1"/>
</dbReference>
<accession>A0ABV9E5Z3</accession>
<dbReference type="InterPro" id="IPR036388">
    <property type="entry name" value="WH-like_DNA-bd_sf"/>
</dbReference>
<dbReference type="EMBL" id="JBHSFN010000001">
    <property type="protein sequence ID" value="MFC4584925.1"/>
    <property type="molecule type" value="Genomic_DNA"/>
</dbReference>
<proteinExistence type="predicted"/>
<sequence>MDNGPGAFVGRERETAALREMIAAARDGQGGVVLVSGPGGIGKSRLVTEAVAGERSVVWGRCPDEDGTPPLWPWLRIAGRLPTAALITEAGGSGGGDAAESAAERFRLLVLLTDALVEAAEDLKGLVVVIEDVHDADEASLAVLRQVAAEAAGSRLLVVATHRDGSPRQAGGFARTLAEVARSRAGRTIALAPLTVQDVTRYLAALPGGPALAPLVHERTGGLPLLVSAMARALARSGTPDRRLPDLPAADLRPLVLEMLGGLDPAVRGTVSAAAVLGAEPDPALVADVRELPPAVVSRHLDALAAAGLLVPLPGAPSRYRFAHALVRDGVVAEAAREAPALHRRAAESLERRAGVDPAQAARIAAHWQAAGDDAATLRAALRWTRAAAAHALRSSSPEQAARLLGEALAMLAPLGTGPAERAGLLIELATAESLAGRAGRAAAHCREAADLARSAGLPGLLADAALVVCGTGDQAVLVGMSELCDRALAELYDRAPAEQGDDTSAVTRARLLARKASLDVEADRPPTATPGAANGGPDVAGDGWPDMDAVGGPDVAGGGGPDVEAAGGPDADAVGGRRDVRRDVRRAVGEALRLAEECGDPVALLDATRARVGLLDRPGDVGERRRMGELAVSAGTRTGRPMTAVRGHIWRLDAAYQLVDLVAADDGIARLGELADATRLPTARWYHLRAGAARAALAGEFDVARARSAAAGEIAARMDAPLASMVTDMFGQLVALVRGDRRELPAGYRAAFGALPGIPVAEAAVALCLSIEGNRDEAYARYEHLRLLLREPLPGVRGLGVLQHLTELVEVFDDAEAAGWAHALWLPWAAAGGLPGGAESFCGGSCARGAGRMAAVMGRLDEAAVLLRTATEVDLRLGARPWLTHGRLALADVLLRRGGPGDRAEAAGLATRAAAEARRLDLPGPLARAGLLLSRAETLRRADDPLTAREREVAALVVQAMSNRGIADRLVLSERTVETHVRNILTKLGLSNRTELTAHLLGGPH</sequence>
<feature type="region of interest" description="Disordered" evidence="3">
    <location>
        <begin position="518"/>
        <end position="579"/>
    </location>
</feature>
<keyword evidence="6" id="KW-1185">Reference proteome</keyword>
<evidence type="ECO:0000256" key="3">
    <source>
        <dbReference type="SAM" id="MobiDB-lite"/>
    </source>
</evidence>